<dbReference type="SUPFAM" id="SSF48452">
    <property type="entry name" value="TPR-like"/>
    <property type="match status" value="2"/>
</dbReference>
<feature type="coiled-coil region" evidence="2">
    <location>
        <begin position="373"/>
        <end position="400"/>
    </location>
</feature>
<reference evidence="4 5" key="1">
    <citation type="submission" date="2018-05" db="EMBL/GenBank/DDBJ databases">
        <authorList>
            <person name="Goeker M."/>
            <person name="Huntemann M."/>
            <person name="Clum A."/>
            <person name="Pillay M."/>
            <person name="Palaniappan K."/>
            <person name="Varghese N."/>
            <person name="Mikhailova N."/>
            <person name="Stamatis D."/>
            <person name="Reddy T."/>
            <person name="Daum C."/>
            <person name="Shapiro N."/>
            <person name="Ivanova N."/>
            <person name="Kyrpides N."/>
            <person name="Woyke T."/>
        </authorList>
    </citation>
    <scope>NUCLEOTIDE SEQUENCE [LARGE SCALE GENOMIC DNA]</scope>
    <source>
        <strain evidence="4 5">DSM 26524</strain>
    </source>
</reference>
<keyword evidence="2" id="KW-0175">Coiled coil</keyword>
<evidence type="ECO:0000313" key="4">
    <source>
        <dbReference type="EMBL" id="PWJ73729.1"/>
    </source>
</evidence>
<feature type="repeat" description="TPR" evidence="1">
    <location>
        <begin position="67"/>
        <end position="100"/>
    </location>
</feature>
<keyword evidence="3" id="KW-0812">Transmembrane</keyword>
<dbReference type="AlphaFoldDB" id="A0AB73T111"/>
<feature type="coiled-coil region" evidence="2">
    <location>
        <begin position="214"/>
        <end position="300"/>
    </location>
</feature>
<keyword evidence="1" id="KW-0802">TPR repeat</keyword>
<gene>
    <name evidence="4" type="ORF">C7383_11160</name>
</gene>
<organism evidence="4 5">
    <name type="scientific">Murimonas intestini</name>
    <dbReference type="NCBI Taxonomy" id="1337051"/>
    <lineage>
        <taxon>Bacteria</taxon>
        <taxon>Bacillati</taxon>
        <taxon>Bacillota</taxon>
        <taxon>Clostridia</taxon>
        <taxon>Lachnospirales</taxon>
        <taxon>Lachnospiraceae</taxon>
        <taxon>Murimonas</taxon>
    </lineage>
</organism>
<dbReference type="InterPro" id="IPR011990">
    <property type="entry name" value="TPR-like_helical_dom_sf"/>
</dbReference>
<keyword evidence="3" id="KW-0472">Membrane</keyword>
<dbReference type="Proteomes" id="UP000245412">
    <property type="component" value="Unassembled WGS sequence"/>
</dbReference>
<accession>A0AB73T111</accession>
<dbReference type="Gene3D" id="2.20.28.30">
    <property type="entry name" value="RNA polymerase ii, chain L"/>
    <property type="match status" value="1"/>
</dbReference>
<feature type="transmembrane region" description="Helical" evidence="3">
    <location>
        <begin position="404"/>
        <end position="426"/>
    </location>
</feature>
<dbReference type="Gene3D" id="1.25.40.10">
    <property type="entry name" value="Tetratricopeptide repeat domain"/>
    <property type="match status" value="2"/>
</dbReference>
<dbReference type="SMART" id="SM00028">
    <property type="entry name" value="TPR"/>
    <property type="match status" value="3"/>
</dbReference>
<proteinExistence type="predicted"/>
<dbReference type="Pfam" id="PF13432">
    <property type="entry name" value="TPR_16"/>
    <property type="match status" value="1"/>
</dbReference>
<dbReference type="InterPro" id="IPR019734">
    <property type="entry name" value="TPR_rpt"/>
</dbReference>
<evidence type="ECO:0000256" key="2">
    <source>
        <dbReference type="SAM" id="Coils"/>
    </source>
</evidence>
<sequence length="721" mass="84110">MEGNMDKPETIPGSVRQKEFKAAICPNCGGELQLDDSREQAFCMYCGSKILVKEAVRKVCVDNQAAIENLMKAAQIAYKAGDYHEAEERYSRVLEMDPDNYEAVFWEGVCLGRENDKKARELVKYAEVSLEMFSKIYESDQEILQRKNDMGKELLKVAEKCCYIRYYVIKLLDNQITCKNAEMREQLECLINDTLQKSSKYDLYYLGSGEVIPGNEIRQELENIRLKLKRFEEQEKEALREAQRIREEQEQSRYWAEHYDELLEETETLKQEIIKDLEKVEDYRKKADELIRQIRENKETFQKSIHWLIAKKMNPYRGKYYDTQILISNLEGACDDALIYINEYGNTRSQLVLKASYLKNEDRENLENCLPDIPAAKGMLEKLKEQAAELNDEISRIVEKKTHLIKRILCAGAAIIAVIVFAWVNYHYRVTVPRKKYNEGVNLFYEGNYTEAKKLFDQLGYQEPELFQNEELLLNRTLEYYLQGQVHLESGDYKYAAEDFEKAGYFRDAKEMTQECSYKYAEGELNNHSYNAAADEFEKLLGYKDSDELLIDALLSQFNFYRILYSSSRLDEVMEIKQRIKAAANASSRCKEAVIAEADRISEEGDSEKAAEIYQIIDYNPEPEMADQEIIYQSANKLMDDGVYVNAINKYLKIRNYQDTEYKLGLAYYKLLQYKTALEIWEGIQDKADYPELEGYIQTAKDKLQKTDGNESDSRTEGLLK</sequence>
<dbReference type="PROSITE" id="PS50005">
    <property type="entry name" value="TPR"/>
    <property type="match status" value="1"/>
</dbReference>
<protein>
    <submittedName>
        <fullName evidence="4">Tetratricopeptide repeat protein</fullName>
    </submittedName>
</protein>
<name>A0AB73T111_9FIRM</name>
<keyword evidence="3" id="KW-1133">Transmembrane helix</keyword>
<evidence type="ECO:0000256" key="1">
    <source>
        <dbReference type="PROSITE-ProRule" id="PRU00339"/>
    </source>
</evidence>
<dbReference type="RefSeq" id="WP_109747528.1">
    <property type="nucleotide sequence ID" value="NZ_JANKBI010000011.1"/>
</dbReference>
<comment type="caution">
    <text evidence="4">The sequence shown here is derived from an EMBL/GenBank/DDBJ whole genome shotgun (WGS) entry which is preliminary data.</text>
</comment>
<evidence type="ECO:0000313" key="5">
    <source>
        <dbReference type="Proteomes" id="UP000245412"/>
    </source>
</evidence>
<evidence type="ECO:0000256" key="3">
    <source>
        <dbReference type="SAM" id="Phobius"/>
    </source>
</evidence>
<dbReference type="EMBL" id="QGGY01000011">
    <property type="protein sequence ID" value="PWJ73729.1"/>
    <property type="molecule type" value="Genomic_DNA"/>
</dbReference>
<keyword evidence="5" id="KW-1185">Reference proteome</keyword>